<evidence type="ECO:0000256" key="4">
    <source>
        <dbReference type="SAM" id="MobiDB-lite"/>
    </source>
</evidence>
<evidence type="ECO:0000256" key="3">
    <source>
        <dbReference type="PROSITE-ProRule" id="PRU00192"/>
    </source>
</evidence>
<dbReference type="PROSITE" id="PS50002">
    <property type="entry name" value="SH3"/>
    <property type="match status" value="1"/>
</dbReference>
<feature type="region of interest" description="Disordered" evidence="4">
    <location>
        <begin position="576"/>
        <end position="619"/>
    </location>
</feature>
<dbReference type="InterPro" id="IPR050729">
    <property type="entry name" value="Rho-GAP"/>
</dbReference>
<dbReference type="SMART" id="SM00456">
    <property type="entry name" value="WW"/>
    <property type="match status" value="2"/>
</dbReference>
<dbReference type="PROSITE" id="PS50003">
    <property type="entry name" value="PH_DOMAIN"/>
    <property type="match status" value="1"/>
</dbReference>
<evidence type="ECO:0000256" key="1">
    <source>
        <dbReference type="ARBA" id="ARBA00022443"/>
    </source>
</evidence>
<evidence type="ECO:0000259" key="5">
    <source>
        <dbReference type="PROSITE" id="PS50002"/>
    </source>
</evidence>
<reference evidence="9 10" key="1">
    <citation type="submission" date="2022-01" db="EMBL/GenBank/DDBJ databases">
        <title>A chromosome-scale genome assembly of the false clownfish, Amphiprion ocellaris.</title>
        <authorList>
            <person name="Ryu T."/>
        </authorList>
    </citation>
    <scope>NUCLEOTIDE SEQUENCE [LARGE SCALE GENOMIC DNA]</scope>
</reference>
<evidence type="ECO:0000313" key="9">
    <source>
        <dbReference type="Ensembl" id="ENSAOCP00000075980.1"/>
    </source>
</evidence>
<dbReference type="FunFam" id="2.30.29.30:FF:000100">
    <property type="entry name" value="Rho GTPase activating protein 12"/>
    <property type="match status" value="1"/>
</dbReference>
<keyword evidence="2" id="KW-0343">GTPase activation</keyword>
<dbReference type="PROSITE" id="PS50020">
    <property type="entry name" value="WW_DOMAIN_2"/>
    <property type="match status" value="2"/>
</dbReference>
<feature type="compositionally biased region" description="Basic and acidic residues" evidence="4">
    <location>
        <begin position="591"/>
        <end position="603"/>
    </location>
</feature>
<proteinExistence type="predicted"/>
<accession>A0AAQ6AIU4</accession>
<name>A0AAQ6AIU4_AMPOC</name>
<dbReference type="SUPFAM" id="SSF50729">
    <property type="entry name" value="PH domain-like"/>
    <property type="match status" value="1"/>
</dbReference>
<reference evidence="9" key="3">
    <citation type="submission" date="2025-09" db="UniProtKB">
        <authorList>
            <consortium name="Ensembl"/>
        </authorList>
    </citation>
    <scope>IDENTIFICATION</scope>
</reference>
<dbReference type="InterPro" id="IPR001849">
    <property type="entry name" value="PH_domain"/>
</dbReference>
<dbReference type="CDD" id="cd04403">
    <property type="entry name" value="RhoGAP_ARHGAP27_15_12_9"/>
    <property type="match status" value="1"/>
</dbReference>
<reference evidence="9" key="2">
    <citation type="submission" date="2025-08" db="UniProtKB">
        <authorList>
            <consortium name="Ensembl"/>
        </authorList>
    </citation>
    <scope>IDENTIFICATION</scope>
</reference>
<dbReference type="GO" id="GO:0005096">
    <property type="term" value="F:GTPase activator activity"/>
    <property type="evidence" value="ECO:0007669"/>
    <property type="project" value="UniProtKB-KW"/>
</dbReference>
<feature type="compositionally biased region" description="Polar residues" evidence="4">
    <location>
        <begin position="319"/>
        <end position="339"/>
    </location>
</feature>
<dbReference type="Pfam" id="PF00620">
    <property type="entry name" value="RhoGAP"/>
    <property type="match status" value="1"/>
</dbReference>
<dbReference type="SMART" id="SM00326">
    <property type="entry name" value="SH3"/>
    <property type="match status" value="1"/>
</dbReference>
<dbReference type="Gene3D" id="2.30.30.40">
    <property type="entry name" value="SH3 Domains"/>
    <property type="match status" value="1"/>
</dbReference>
<dbReference type="InterPro" id="IPR036028">
    <property type="entry name" value="SH3-like_dom_sf"/>
</dbReference>
<evidence type="ECO:0000259" key="6">
    <source>
        <dbReference type="PROSITE" id="PS50003"/>
    </source>
</evidence>
<dbReference type="SUPFAM" id="SSF50044">
    <property type="entry name" value="SH3-domain"/>
    <property type="match status" value="1"/>
</dbReference>
<dbReference type="GO" id="GO:0007165">
    <property type="term" value="P:signal transduction"/>
    <property type="evidence" value="ECO:0007669"/>
    <property type="project" value="InterPro"/>
</dbReference>
<dbReference type="CDD" id="cd12070">
    <property type="entry name" value="SH3_ARHGAP12"/>
    <property type="match status" value="1"/>
</dbReference>
<organism evidence="9 10">
    <name type="scientific">Amphiprion ocellaris</name>
    <name type="common">Clown anemonefish</name>
    <dbReference type="NCBI Taxonomy" id="80972"/>
    <lineage>
        <taxon>Eukaryota</taxon>
        <taxon>Metazoa</taxon>
        <taxon>Chordata</taxon>
        <taxon>Craniata</taxon>
        <taxon>Vertebrata</taxon>
        <taxon>Euteleostomi</taxon>
        <taxon>Actinopterygii</taxon>
        <taxon>Neopterygii</taxon>
        <taxon>Teleostei</taxon>
        <taxon>Neoteleostei</taxon>
        <taxon>Acanthomorphata</taxon>
        <taxon>Ovalentaria</taxon>
        <taxon>Pomacentridae</taxon>
        <taxon>Amphiprion</taxon>
    </lineage>
</organism>
<dbReference type="FunFam" id="2.30.30.40:FF:000056">
    <property type="entry name" value="rho GTPase-activating protein 12 isoform X1"/>
    <property type="match status" value="1"/>
</dbReference>
<dbReference type="Pfam" id="PF16618">
    <property type="entry name" value="SH3-WW_linker"/>
    <property type="match status" value="1"/>
</dbReference>
<feature type="domain" description="PH" evidence="6">
    <location>
        <begin position="458"/>
        <end position="572"/>
    </location>
</feature>
<feature type="region of interest" description="Disordered" evidence="4">
    <location>
        <begin position="164"/>
        <end position="244"/>
    </location>
</feature>
<evidence type="ECO:0000313" key="10">
    <source>
        <dbReference type="Proteomes" id="UP001501940"/>
    </source>
</evidence>
<dbReference type="Gene3D" id="2.20.70.10">
    <property type="match status" value="2"/>
</dbReference>
<sequence length="845" mass="95757">MKYEIMADKEGLPIAPGQVYIEVEYDYEYKAKDKMVTIRQGECYMLVKKTNEDWWQVRKEEGTKAFYVPAQYVREVRRALMPPQKPALRAKPTVLDICRASNENLNRPQPEMSSFGRPSPSSTPSPSSDRVTPPALAKDANQNVGSPHHCKLVAELVLLHNNNNHHHANSSTLPRTRADSPPLKVGNNHNKSPDADKTSPPSELPGEGLSKLRNDSESGDELSSSSTEHMQTTSPTGQGRSDSPVYTNLQELKISQSSLPPVPSGSPLHILGDWETHKDLSGRHFYYNRATGERTWKPPRTRDTSIIGDFYSCPPSPQPLSSEENCHSTHSSQSDSQYGSPPRGWSEELDEHGHTLYVSEYTQEKWIKHVDEQGRPYYYSADGSRSEWELPKYNISPQSGEVPKSRSLERKQQDPIVLTKWRHSTYVLDLNDKECAPVPKQSSPDSDSCPSSPKHPSTVSIPIFLNSWSLNVFIIFDPNRKNWTSSWTVLQGSSLLFAKGQGGSTTWFGSNQSKPEFTVDLRGGSVEWASKDKSSKKHVIELKTRQGTELLIQSEIDSVINDWYRALTETINTHAWESDEAIEEDMPESPGAEKQDKEKDHRDSKKNRVMKTSVSMDSSDQKKTRMKLKKFLTRRPTYQAVRDKGYIKDQVFGCSLTSLCQRENTSVPNFVKMCIDHVENTGLSIDGLYRVSGNLAVIQKLRFAVNHDEKVDLNDSKWEDIHVTTGALKMFFRELPEPLFTYGSFNDFVNGPLHRYTIQRVNSVKDLIKKLPKPNHDTMQVLFKHLRRVIDHGEANRMTTQSVAIVFGPTLLRPETETGNIAVHMVYQNQIVELILLEYESIFGR</sequence>
<feature type="domain" description="Rho-GAP" evidence="8">
    <location>
        <begin position="654"/>
        <end position="843"/>
    </location>
</feature>
<dbReference type="PANTHER" id="PTHR23176">
    <property type="entry name" value="RHO/RAC/CDC GTPASE-ACTIVATING PROTEIN"/>
    <property type="match status" value="1"/>
</dbReference>
<dbReference type="InterPro" id="IPR001452">
    <property type="entry name" value="SH3_domain"/>
</dbReference>
<dbReference type="Proteomes" id="UP001501940">
    <property type="component" value="Chromosome 22"/>
</dbReference>
<dbReference type="PROSITE" id="PS50238">
    <property type="entry name" value="RHOGAP"/>
    <property type="match status" value="1"/>
</dbReference>
<dbReference type="GO" id="GO:0005737">
    <property type="term" value="C:cytoplasm"/>
    <property type="evidence" value="ECO:0007669"/>
    <property type="project" value="TreeGrafter"/>
</dbReference>
<dbReference type="Gene3D" id="1.10.555.10">
    <property type="entry name" value="Rho GTPase activation protein"/>
    <property type="match status" value="1"/>
</dbReference>
<dbReference type="CDD" id="cd00201">
    <property type="entry name" value="WW"/>
    <property type="match status" value="1"/>
</dbReference>
<feature type="region of interest" description="Disordered" evidence="4">
    <location>
        <begin position="104"/>
        <end position="145"/>
    </location>
</feature>
<dbReference type="SUPFAM" id="SSF48350">
    <property type="entry name" value="GTPase activation domain, GAP"/>
    <property type="match status" value="1"/>
</dbReference>
<evidence type="ECO:0000259" key="7">
    <source>
        <dbReference type="PROSITE" id="PS50020"/>
    </source>
</evidence>
<dbReference type="InterPro" id="IPR036020">
    <property type="entry name" value="WW_dom_sf"/>
</dbReference>
<protein>
    <recommendedName>
        <fullName evidence="11">Rho GTPase activating protein 12</fullName>
    </recommendedName>
</protein>
<feature type="domain" description="SH3" evidence="5">
    <location>
        <begin position="16"/>
        <end position="78"/>
    </location>
</feature>
<dbReference type="CDD" id="cd13233">
    <property type="entry name" value="PH_ARHGAP9-like"/>
    <property type="match status" value="1"/>
</dbReference>
<dbReference type="Pfam" id="PF00169">
    <property type="entry name" value="PH"/>
    <property type="match status" value="1"/>
</dbReference>
<dbReference type="SUPFAM" id="SSF51045">
    <property type="entry name" value="WW domain"/>
    <property type="match status" value="2"/>
</dbReference>
<dbReference type="InterPro" id="IPR008936">
    <property type="entry name" value="Rho_GTPase_activation_prot"/>
</dbReference>
<dbReference type="Gene3D" id="2.30.29.30">
    <property type="entry name" value="Pleckstrin-homology domain (PH domain)/Phosphotyrosine-binding domain (PTB)"/>
    <property type="match status" value="1"/>
</dbReference>
<keyword evidence="10" id="KW-1185">Reference proteome</keyword>
<feature type="compositionally biased region" description="Polar residues" evidence="4">
    <location>
        <begin position="227"/>
        <end position="244"/>
    </location>
</feature>
<dbReference type="Pfam" id="PF00397">
    <property type="entry name" value="WW"/>
    <property type="match status" value="1"/>
</dbReference>
<dbReference type="InterPro" id="IPR000198">
    <property type="entry name" value="RhoGAP_dom"/>
</dbReference>
<feature type="compositionally biased region" description="Low complexity" evidence="4">
    <location>
        <begin position="113"/>
        <end position="134"/>
    </location>
</feature>
<evidence type="ECO:0000259" key="8">
    <source>
        <dbReference type="PROSITE" id="PS50238"/>
    </source>
</evidence>
<dbReference type="InterPro" id="IPR011993">
    <property type="entry name" value="PH-like_dom_sf"/>
</dbReference>
<dbReference type="SMART" id="SM00324">
    <property type="entry name" value="RhoGAP"/>
    <property type="match status" value="1"/>
</dbReference>
<dbReference type="AlphaFoldDB" id="A0AAQ6AIU4"/>
<dbReference type="FunFam" id="1.10.555.10:FF:000003">
    <property type="entry name" value="Putative rho GTPase-activating protein 12"/>
    <property type="match status" value="1"/>
</dbReference>
<evidence type="ECO:0008006" key="11">
    <source>
        <dbReference type="Google" id="ProtNLM"/>
    </source>
</evidence>
<feature type="region of interest" description="Disordered" evidence="4">
    <location>
        <begin position="309"/>
        <end position="348"/>
    </location>
</feature>
<feature type="domain" description="WW" evidence="7">
    <location>
        <begin position="360"/>
        <end position="393"/>
    </location>
</feature>
<dbReference type="PANTHER" id="PTHR23176:SF107">
    <property type="entry name" value="RHO GTPASE-ACTIVATING PROTEIN 12"/>
    <property type="match status" value="1"/>
</dbReference>
<dbReference type="Ensembl" id="ENSAOCT00000055615.1">
    <property type="protein sequence ID" value="ENSAOCP00000075980.1"/>
    <property type="gene ID" value="ENSAOCG00000014580.2"/>
</dbReference>
<feature type="domain" description="WW" evidence="7">
    <location>
        <begin position="274"/>
        <end position="301"/>
    </location>
</feature>
<keyword evidence="1 3" id="KW-0728">SH3 domain</keyword>
<feature type="compositionally biased region" description="Acidic residues" evidence="4">
    <location>
        <begin position="578"/>
        <end position="587"/>
    </location>
</feature>
<dbReference type="InterPro" id="IPR001202">
    <property type="entry name" value="WW_dom"/>
</dbReference>
<dbReference type="GeneTree" id="ENSGT00950000182860"/>
<evidence type="ECO:0000256" key="2">
    <source>
        <dbReference type="ARBA" id="ARBA00022468"/>
    </source>
</evidence>
<dbReference type="InterPro" id="IPR035491">
    <property type="entry name" value="ARHGAP12_SH3"/>
</dbReference>